<gene>
    <name evidence="3" type="ORF">UFOPK2786_01375</name>
</gene>
<reference evidence="3" key="1">
    <citation type="submission" date="2020-05" db="EMBL/GenBank/DDBJ databases">
        <authorList>
            <person name="Chiriac C."/>
            <person name="Salcher M."/>
            <person name="Ghai R."/>
            <person name="Kavagutti S V."/>
        </authorList>
    </citation>
    <scope>NUCLEOTIDE SEQUENCE</scope>
</reference>
<dbReference type="Pfam" id="PF10105">
    <property type="entry name" value="DUF2344"/>
    <property type="match status" value="1"/>
</dbReference>
<feature type="region of interest" description="Disordered" evidence="1">
    <location>
        <begin position="228"/>
        <end position="252"/>
    </location>
</feature>
<dbReference type="AlphaFoldDB" id="A0A6J6TZX2"/>
<dbReference type="NCBIfam" id="TIGR03936">
    <property type="entry name" value="sam_1_link_chp"/>
    <property type="match status" value="1"/>
</dbReference>
<evidence type="ECO:0000259" key="2">
    <source>
        <dbReference type="Pfam" id="PF10105"/>
    </source>
</evidence>
<evidence type="ECO:0000313" key="3">
    <source>
        <dbReference type="EMBL" id="CAB4752656.1"/>
    </source>
</evidence>
<feature type="domain" description="DUF2344" evidence="2">
    <location>
        <begin position="16"/>
        <end position="206"/>
    </location>
</feature>
<proteinExistence type="predicted"/>
<dbReference type="EMBL" id="CAEZYW010000234">
    <property type="protein sequence ID" value="CAB4752656.1"/>
    <property type="molecule type" value="Genomic_DNA"/>
</dbReference>
<protein>
    <submittedName>
        <fullName evidence="3">Unannotated protein</fullName>
    </submittedName>
</protein>
<accession>A0A6J6TZX2</accession>
<name>A0A6J6TZX2_9ZZZZ</name>
<evidence type="ECO:0000256" key="1">
    <source>
        <dbReference type="SAM" id="MobiDB-lite"/>
    </source>
</evidence>
<dbReference type="InterPro" id="IPR018768">
    <property type="entry name" value="DUF2344"/>
</dbReference>
<organism evidence="3">
    <name type="scientific">freshwater metagenome</name>
    <dbReference type="NCBI Taxonomy" id="449393"/>
    <lineage>
        <taxon>unclassified sequences</taxon>
        <taxon>metagenomes</taxon>
        <taxon>ecological metagenomes</taxon>
    </lineage>
</organism>
<sequence length="252" mass="27422">MARRPPERDVAPTVQRLRLHYAKRGRLRFSSHRDFQRALERALRRAEVPMAYSAGFSPHPKISYANSAPTGVASEAEYVEIGVAAACDPGRVRLALDEALPTGLDIVEVVEARTPDFVQRLEASRWRFELLGMKADDVRAGVEALLAAPEVEVERLTKQGIRRFDARGAVVTMQVEPPSDASLTVGGADYAILTGVVRHVTPSVRPDDVLAALRRVADLVPPVPPRVTRLAQGPLDPVTATVGDPFAPDRSA</sequence>